<dbReference type="InterPro" id="IPR036390">
    <property type="entry name" value="WH_DNA-bd_sf"/>
</dbReference>
<evidence type="ECO:0000256" key="3">
    <source>
        <dbReference type="ARBA" id="ARBA00023163"/>
    </source>
</evidence>
<dbReference type="NCBIfam" id="NF033788">
    <property type="entry name" value="HTH_metalloreg"/>
    <property type="match status" value="1"/>
</dbReference>
<protein>
    <submittedName>
        <fullName evidence="5">Regulatory protein ArsR</fullName>
    </submittedName>
</protein>
<dbReference type="InterPro" id="IPR001845">
    <property type="entry name" value="HTH_ArsR_DNA-bd_dom"/>
</dbReference>
<dbReference type="SMART" id="SM00418">
    <property type="entry name" value="HTH_ARSR"/>
    <property type="match status" value="1"/>
</dbReference>
<dbReference type="SUPFAM" id="SSF46785">
    <property type="entry name" value="Winged helix' DNA-binding domain"/>
    <property type="match status" value="1"/>
</dbReference>
<dbReference type="Pfam" id="PF01022">
    <property type="entry name" value="HTH_5"/>
    <property type="match status" value="1"/>
</dbReference>
<dbReference type="GO" id="GO:0003677">
    <property type="term" value="F:DNA binding"/>
    <property type="evidence" value="ECO:0007669"/>
    <property type="project" value="UniProtKB-KW"/>
</dbReference>
<evidence type="ECO:0000313" key="6">
    <source>
        <dbReference type="Proteomes" id="UP000000719"/>
    </source>
</evidence>
<dbReference type="InterPro" id="IPR051081">
    <property type="entry name" value="HTH_MetalResp_TranReg"/>
</dbReference>
<feature type="domain" description="HTH arsR-type" evidence="4">
    <location>
        <begin position="266"/>
        <end position="358"/>
    </location>
</feature>
<keyword evidence="3" id="KW-0804">Transcription</keyword>
<organism evidence="5 6">
    <name type="scientific">Halothermothrix orenii (strain H 168 / OCM 544 / DSM 9562)</name>
    <dbReference type="NCBI Taxonomy" id="373903"/>
    <lineage>
        <taxon>Bacteria</taxon>
        <taxon>Bacillati</taxon>
        <taxon>Bacillota</taxon>
        <taxon>Clostridia</taxon>
        <taxon>Halanaerobiales</taxon>
        <taxon>Halothermotrichaceae</taxon>
        <taxon>Halothermothrix</taxon>
    </lineage>
</organism>
<dbReference type="PROSITE" id="PS50987">
    <property type="entry name" value="HTH_ARSR_2"/>
    <property type="match status" value="1"/>
</dbReference>
<dbReference type="RefSeq" id="WP_012636059.1">
    <property type="nucleotide sequence ID" value="NC_011899.1"/>
</dbReference>
<dbReference type="eggNOG" id="COG0640">
    <property type="taxonomic scope" value="Bacteria"/>
</dbReference>
<keyword evidence="1" id="KW-0805">Transcription regulation</keyword>
<keyword evidence="2" id="KW-0238">DNA-binding</keyword>
<sequence>MKINTSNIILHTNSSYELLISLIRLAKNDELQKLIREFNLNSKKEIHDWVKNTLNSFNDNEKELLNYYFGTECLFSLGLIEYINSIEFRENDLNIDRFINGLKSLELNHFLYYLLKSNYVGQKPLSPGFINNWINNGNLFEIIDSNFNLDDKGKWMVYKTISRASTTKKEFVDFLFNYYHKHFKSREEVVLKTINNYINEHIEELINSVNQGMKYIFTEKSNLLNTDREIKVIVSYFGEYIDIIFPSSQLIIVGYKFPEYASKVMRGKKNLEEQAHVFKALGDKTRLLMLQHLSQGPSYMTELGEKLNISNPTVNYHLKKFINSGLIRIDKEGNRIYYKLCKDRIKQVIDILKETLGL</sequence>
<evidence type="ECO:0000259" key="4">
    <source>
        <dbReference type="PROSITE" id="PS50987"/>
    </source>
</evidence>
<reference evidence="5 6" key="1">
    <citation type="journal article" date="2009" name="PLoS ONE">
        <title>Genome analysis of the anaerobic thermohalophilic bacterium Halothermothrix orenii.</title>
        <authorList>
            <person name="Mavromatis K."/>
            <person name="Ivanova N."/>
            <person name="Anderson I."/>
            <person name="Lykidis A."/>
            <person name="Hooper S.D."/>
            <person name="Sun H."/>
            <person name="Kunin V."/>
            <person name="Lapidus A."/>
            <person name="Hugenholtz P."/>
            <person name="Patel B."/>
            <person name="Kyrpides N.C."/>
        </authorList>
    </citation>
    <scope>NUCLEOTIDE SEQUENCE [LARGE SCALE GENOMIC DNA]</scope>
    <source>
        <strain evidence="6">H 168 / OCM 544 / DSM 9562</strain>
    </source>
</reference>
<dbReference type="InterPro" id="IPR036388">
    <property type="entry name" value="WH-like_DNA-bd_sf"/>
</dbReference>
<evidence type="ECO:0000313" key="5">
    <source>
        <dbReference type="EMBL" id="ACL69874.1"/>
    </source>
</evidence>
<dbReference type="PANTHER" id="PTHR33154">
    <property type="entry name" value="TRANSCRIPTIONAL REGULATOR, ARSR FAMILY"/>
    <property type="match status" value="1"/>
</dbReference>
<dbReference type="PANTHER" id="PTHR33154:SF33">
    <property type="entry name" value="TRANSCRIPTIONAL REPRESSOR SDPR"/>
    <property type="match status" value="1"/>
</dbReference>
<dbReference type="PRINTS" id="PR00778">
    <property type="entry name" value="HTHARSR"/>
</dbReference>
<dbReference type="InterPro" id="IPR011991">
    <property type="entry name" value="ArsR-like_HTH"/>
</dbReference>
<dbReference type="Proteomes" id="UP000000719">
    <property type="component" value="Chromosome"/>
</dbReference>
<proteinExistence type="predicted"/>
<name>B8CX55_HALOH</name>
<dbReference type="CDD" id="cd00090">
    <property type="entry name" value="HTH_ARSR"/>
    <property type="match status" value="1"/>
</dbReference>
<dbReference type="Gene3D" id="1.10.10.10">
    <property type="entry name" value="Winged helix-like DNA-binding domain superfamily/Winged helix DNA-binding domain"/>
    <property type="match status" value="1"/>
</dbReference>
<dbReference type="KEGG" id="hor:Hore_11220"/>
<gene>
    <name evidence="5" type="ordered locus">Hore_11220</name>
</gene>
<keyword evidence="6" id="KW-1185">Reference proteome</keyword>
<dbReference type="AlphaFoldDB" id="B8CX55"/>
<dbReference type="OrthoDB" id="9798835at2"/>
<accession>B8CX55</accession>
<dbReference type="HOGENOM" id="CLU_773324_0_0_9"/>
<evidence type="ECO:0000256" key="2">
    <source>
        <dbReference type="ARBA" id="ARBA00023125"/>
    </source>
</evidence>
<dbReference type="STRING" id="373903.Hore_11220"/>
<dbReference type="EMBL" id="CP001098">
    <property type="protein sequence ID" value="ACL69874.1"/>
    <property type="molecule type" value="Genomic_DNA"/>
</dbReference>
<dbReference type="GO" id="GO:0003700">
    <property type="term" value="F:DNA-binding transcription factor activity"/>
    <property type="evidence" value="ECO:0007669"/>
    <property type="project" value="InterPro"/>
</dbReference>
<evidence type="ECO:0000256" key="1">
    <source>
        <dbReference type="ARBA" id="ARBA00023015"/>
    </source>
</evidence>